<keyword evidence="5" id="KW-0378">Hydrolase</keyword>
<evidence type="ECO:0000259" key="7">
    <source>
        <dbReference type="Pfam" id="PF01120"/>
    </source>
</evidence>
<evidence type="ECO:0000256" key="2">
    <source>
        <dbReference type="ARBA" id="ARBA00007951"/>
    </source>
</evidence>
<dbReference type="EMBL" id="JAODUP010000131">
    <property type="protein sequence ID" value="KAK2160523.1"/>
    <property type="molecule type" value="Genomic_DNA"/>
</dbReference>
<feature type="domain" description="Glycoside hydrolase family 29 N-terminal" evidence="7">
    <location>
        <begin position="1"/>
        <end position="159"/>
    </location>
</feature>
<dbReference type="Gene3D" id="2.60.40.1180">
    <property type="entry name" value="Golgi alpha-mannosidase II"/>
    <property type="match status" value="1"/>
</dbReference>
<dbReference type="GO" id="GO:0005764">
    <property type="term" value="C:lysosome"/>
    <property type="evidence" value="ECO:0007669"/>
    <property type="project" value="TreeGrafter"/>
</dbReference>
<name>A0AAD9N9M2_9ANNE</name>
<evidence type="ECO:0000256" key="5">
    <source>
        <dbReference type="ARBA" id="ARBA00022801"/>
    </source>
</evidence>
<dbReference type="SMART" id="SM00812">
    <property type="entry name" value="Alpha_L_fucos"/>
    <property type="match status" value="1"/>
</dbReference>
<dbReference type="PANTHER" id="PTHR10030:SF37">
    <property type="entry name" value="ALPHA-L-FUCOSIDASE-RELATED"/>
    <property type="match status" value="1"/>
</dbReference>
<dbReference type="SUPFAM" id="SSF51445">
    <property type="entry name" value="(Trans)glycosidases"/>
    <property type="match status" value="1"/>
</dbReference>
<evidence type="ECO:0000256" key="4">
    <source>
        <dbReference type="ARBA" id="ARBA00022729"/>
    </source>
</evidence>
<dbReference type="GO" id="GO:0006004">
    <property type="term" value="P:fucose metabolic process"/>
    <property type="evidence" value="ECO:0007669"/>
    <property type="project" value="InterPro"/>
</dbReference>
<dbReference type="InterPro" id="IPR013780">
    <property type="entry name" value="Glyco_hydro_b"/>
</dbReference>
<comment type="function">
    <text evidence="1">Alpha-L-fucosidase is responsible for hydrolyzing the alpha-1,6-linked fucose joined to the reducing-end N-acetylglucosamine of the carbohydrate moieties of glycoproteins.</text>
</comment>
<dbReference type="Proteomes" id="UP001208570">
    <property type="component" value="Unassembled WGS sequence"/>
</dbReference>
<gene>
    <name evidence="9" type="ORF">LSH36_131g01003</name>
</gene>
<dbReference type="InterPro" id="IPR000933">
    <property type="entry name" value="Glyco_hydro_29"/>
</dbReference>
<dbReference type="Gene3D" id="3.20.20.80">
    <property type="entry name" value="Glycosidases"/>
    <property type="match status" value="1"/>
</dbReference>
<evidence type="ECO:0000256" key="3">
    <source>
        <dbReference type="ARBA" id="ARBA00012662"/>
    </source>
</evidence>
<dbReference type="InterPro" id="IPR017853">
    <property type="entry name" value="GH"/>
</dbReference>
<dbReference type="InterPro" id="IPR031919">
    <property type="entry name" value="Fucosidase_C"/>
</dbReference>
<feature type="domain" description="Alpha-L-fucosidase C-terminal" evidence="8">
    <location>
        <begin position="170"/>
        <end position="255"/>
    </location>
</feature>
<dbReference type="GO" id="GO:0016139">
    <property type="term" value="P:glycoside catabolic process"/>
    <property type="evidence" value="ECO:0007669"/>
    <property type="project" value="TreeGrafter"/>
</dbReference>
<dbReference type="Pfam" id="PF01120">
    <property type="entry name" value="Alpha_L_fucos"/>
    <property type="match status" value="1"/>
</dbReference>
<dbReference type="EC" id="3.2.1.51" evidence="3"/>
<dbReference type="InterPro" id="IPR016286">
    <property type="entry name" value="FUC_metazoa-typ"/>
</dbReference>
<organism evidence="9 10">
    <name type="scientific">Paralvinella palmiformis</name>
    <dbReference type="NCBI Taxonomy" id="53620"/>
    <lineage>
        <taxon>Eukaryota</taxon>
        <taxon>Metazoa</taxon>
        <taxon>Spiralia</taxon>
        <taxon>Lophotrochozoa</taxon>
        <taxon>Annelida</taxon>
        <taxon>Polychaeta</taxon>
        <taxon>Sedentaria</taxon>
        <taxon>Canalipalpata</taxon>
        <taxon>Terebellida</taxon>
        <taxon>Terebelliformia</taxon>
        <taxon>Alvinellidae</taxon>
        <taxon>Paralvinella</taxon>
    </lineage>
</organism>
<evidence type="ECO:0000313" key="9">
    <source>
        <dbReference type="EMBL" id="KAK2160523.1"/>
    </source>
</evidence>
<dbReference type="PRINTS" id="PR00741">
    <property type="entry name" value="GLHYDRLASE29"/>
</dbReference>
<comment type="caution">
    <text evidence="9">The sequence shown here is derived from an EMBL/GenBank/DDBJ whole genome shotgun (WGS) entry which is preliminary data.</text>
</comment>
<comment type="similarity">
    <text evidence="2">Belongs to the glycosyl hydrolase 29 family.</text>
</comment>
<dbReference type="FunFam" id="2.60.40.1180:FF:000013">
    <property type="entry name" value="Alpha-L-fucosidase"/>
    <property type="match status" value="1"/>
</dbReference>
<sequence length="262" mass="30346">MPELYELVTKYRPEVVWSDGDWEASPEYWNSTEFLAWLYNERLSEGCNICEVERAAKQVACCQEMCELEWIAHHFIAGKLFPHKWENCMTIDKKSWGYRRNAVLSEYYTIEDLINTLAETISCGGNLLMNIGPTHDGMIAPVYEDRLRNMGKWLQVNGEAIYATKPWIYQKDTVSAGIWYTASKKTKAVYAIMLKWPEDNMLKLGAPQTSDYTRVLMLGSQIPVKWYRSTRGIAIDLPIFTPASMPCQWAWVIKMINLVNMQ</sequence>
<dbReference type="AlphaFoldDB" id="A0AAD9N9M2"/>
<proteinExistence type="inferred from homology"/>
<keyword evidence="6" id="KW-0326">Glycosidase</keyword>
<evidence type="ECO:0000313" key="10">
    <source>
        <dbReference type="Proteomes" id="UP001208570"/>
    </source>
</evidence>
<protein>
    <recommendedName>
        <fullName evidence="3">alpha-L-fucosidase</fullName>
        <ecNumber evidence="3">3.2.1.51</ecNumber>
    </recommendedName>
</protein>
<reference evidence="9" key="1">
    <citation type="journal article" date="2023" name="Mol. Biol. Evol.">
        <title>Third-Generation Sequencing Reveals the Adaptive Role of the Epigenome in Three Deep-Sea Polychaetes.</title>
        <authorList>
            <person name="Perez M."/>
            <person name="Aroh O."/>
            <person name="Sun Y."/>
            <person name="Lan Y."/>
            <person name="Juniper S.K."/>
            <person name="Young C.R."/>
            <person name="Angers B."/>
            <person name="Qian P.Y."/>
        </authorList>
    </citation>
    <scope>NUCLEOTIDE SEQUENCE</scope>
    <source>
        <strain evidence="9">P08H-3</strain>
    </source>
</reference>
<evidence type="ECO:0000256" key="6">
    <source>
        <dbReference type="ARBA" id="ARBA00023295"/>
    </source>
</evidence>
<dbReference type="InterPro" id="IPR057739">
    <property type="entry name" value="Glyco_hydro_29_N"/>
</dbReference>
<keyword evidence="10" id="KW-1185">Reference proteome</keyword>
<keyword evidence="4" id="KW-0732">Signal</keyword>
<accession>A0AAD9N9M2</accession>
<evidence type="ECO:0000259" key="8">
    <source>
        <dbReference type="Pfam" id="PF16757"/>
    </source>
</evidence>
<dbReference type="Pfam" id="PF16757">
    <property type="entry name" value="Fucosidase_C"/>
    <property type="match status" value="1"/>
</dbReference>
<dbReference type="PANTHER" id="PTHR10030">
    <property type="entry name" value="ALPHA-L-FUCOSIDASE"/>
    <property type="match status" value="1"/>
</dbReference>
<dbReference type="GO" id="GO:0004560">
    <property type="term" value="F:alpha-L-fucosidase activity"/>
    <property type="evidence" value="ECO:0007669"/>
    <property type="project" value="UniProtKB-EC"/>
</dbReference>
<evidence type="ECO:0000256" key="1">
    <source>
        <dbReference type="ARBA" id="ARBA00004071"/>
    </source>
</evidence>